<sequence length="107" mass="11607">MSSYDTAATLEALASEIGDVVYIDVAQWHLYLRDAKVKGTRLHQTLANALYPSLTEGKISADAIAAALKDISVPLGGGRQQLPLGELVPAGCQQDLLRRLEDFQRDL</sequence>
<dbReference type="KEGG" id="hhg:XM38_001600"/>
<dbReference type="OrthoDB" id="465245at2"/>
<dbReference type="AlphaFoldDB" id="A0A1V8NFK1"/>
<accession>A0A1V8NFK1</accession>
<gene>
    <name evidence="1" type="ORF">XM38_001600</name>
</gene>
<dbReference type="STRING" id="1641165.XM38_16135"/>
<dbReference type="Pfam" id="PF11378">
    <property type="entry name" value="DUF3181"/>
    <property type="match status" value="1"/>
</dbReference>
<dbReference type="Proteomes" id="UP000191901">
    <property type="component" value="Chromosome"/>
</dbReference>
<dbReference type="RefSeq" id="WP_080810940.1">
    <property type="nucleotide sequence ID" value="NZ_CP021983.2"/>
</dbReference>
<protein>
    <recommendedName>
        <fullName evidence="3">Thylakoid-associated protein</fullName>
    </recommendedName>
</protein>
<keyword evidence="2" id="KW-1185">Reference proteome</keyword>
<name>A0A1V8NFK1_9CYAN</name>
<proteinExistence type="predicted"/>
<evidence type="ECO:0000313" key="1">
    <source>
        <dbReference type="EMBL" id="ASC69234.1"/>
    </source>
</evidence>
<organism evidence="1 2">
    <name type="scientific">Halomicronema hongdechloris C2206</name>
    <dbReference type="NCBI Taxonomy" id="1641165"/>
    <lineage>
        <taxon>Bacteria</taxon>
        <taxon>Bacillati</taxon>
        <taxon>Cyanobacteriota</taxon>
        <taxon>Cyanophyceae</taxon>
        <taxon>Nodosilineales</taxon>
        <taxon>Nodosilineaceae</taxon>
        <taxon>Halomicronema</taxon>
    </lineage>
</organism>
<evidence type="ECO:0008006" key="3">
    <source>
        <dbReference type="Google" id="ProtNLM"/>
    </source>
</evidence>
<evidence type="ECO:0000313" key="2">
    <source>
        <dbReference type="Proteomes" id="UP000191901"/>
    </source>
</evidence>
<dbReference type="InterPro" id="IPR021518">
    <property type="entry name" value="DUF3181"/>
</dbReference>
<reference evidence="1 2" key="1">
    <citation type="journal article" date="2016" name="Biochim. Biophys. Acta">
        <title>Characterization of red-shifted phycobilisomes isolated from the chlorophyll f-containing cyanobacterium Halomicronema hongdechloris.</title>
        <authorList>
            <person name="Li Y."/>
            <person name="Lin Y."/>
            <person name="Garvey C.J."/>
            <person name="Birch D."/>
            <person name="Corkery R.W."/>
            <person name="Loughlin P.C."/>
            <person name="Scheer H."/>
            <person name="Willows R.D."/>
            <person name="Chen M."/>
        </authorList>
    </citation>
    <scope>NUCLEOTIDE SEQUENCE [LARGE SCALE GENOMIC DNA]</scope>
    <source>
        <strain evidence="1 2">C2206</strain>
    </source>
</reference>
<dbReference type="EMBL" id="CP021983">
    <property type="protein sequence ID" value="ASC69234.1"/>
    <property type="molecule type" value="Genomic_DNA"/>
</dbReference>